<accession>A0ABS8EY48</accession>
<name>A0ABS8EY48_9FIRM</name>
<comment type="caution">
    <text evidence="1">The sequence shown here is derived from an EMBL/GenBank/DDBJ whole genome shotgun (WGS) entry which is preliminary data.</text>
</comment>
<feature type="non-terminal residue" evidence="1">
    <location>
        <position position="1"/>
    </location>
</feature>
<sequence length="146" mass="17383">MKQEAKDLRQRIEAGERYLAEMEKEGCQVSDTVTGTRKDGTIGAICVTGFPIPEYEKIKTMTKKRIARLKILEEELMEAMNQVDDFINQIPKSELRMIFRLYYIDDYTWFRVAHTMNSRFPKRKNKYTADSCRMLHNRYLEKNEKN</sequence>
<protein>
    <recommendedName>
        <fullName evidence="3">DUF1492 domain-containing protein</fullName>
    </recommendedName>
</protein>
<evidence type="ECO:0000313" key="1">
    <source>
        <dbReference type="EMBL" id="MCC2150096.1"/>
    </source>
</evidence>
<organism evidence="1 2">
    <name type="scientific">Hominisplanchenecus faecis</name>
    <dbReference type="NCBI Taxonomy" id="2885351"/>
    <lineage>
        <taxon>Bacteria</taxon>
        <taxon>Bacillati</taxon>
        <taxon>Bacillota</taxon>
        <taxon>Clostridia</taxon>
        <taxon>Lachnospirales</taxon>
        <taxon>Lachnospiraceae</taxon>
        <taxon>Hominisplanchenecus</taxon>
    </lineage>
</organism>
<dbReference type="EMBL" id="JAJEQE010000055">
    <property type="protein sequence ID" value="MCC2150096.1"/>
    <property type="molecule type" value="Genomic_DNA"/>
</dbReference>
<keyword evidence="2" id="KW-1185">Reference proteome</keyword>
<evidence type="ECO:0008006" key="3">
    <source>
        <dbReference type="Google" id="ProtNLM"/>
    </source>
</evidence>
<dbReference type="RefSeq" id="WP_248835944.1">
    <property type="nucleotide sequence ID" value="NZ_JAJEQE010000055.1"/>
</dbReference>
<proteinExistence type="predicted"/>
<dbReference type="Proteomes" id="UP001299235">
    <property type="component" value="Unassembled WGS sequence"/>
</dbReference>
<gene>
    <name evidence="1" type="ORF">LKD42_12745</name>
</gene>
<reference evidence="1 2" key="1">
    <citation type="submission" date="2021-10" db="EMBL/GenBank/DDBJ databases">
        <title>Anaerobic single-cell dispensing facilitates the cultivation of human gut bacteria.</title>
        <authorList>
            <person name="Afrizal A."/>
        </authorList>
    </citation>
    <scope>NUCLEOTIDE SEQUENCE [LARGE SCALE GENOMIC DNA]</scope>
    <source>
        <strain evidence="1 2">CLA-AA-H246</strain>
    </source>
</reference>
<evidence type="ECO:0000313" key="2">
    <source>
        <dbReference type="Proteomes" id="UP001299235"/>
    </source>
</evidence>